<comment type="caution">
    <text evidence="2">The sequence shown here is derived from an EMBL/GenBank/DDBJ whole genome shotgun (WGS) entry which is preliminary data.</text>
</comment>
<feature type="compositionally biased region" description="Basic and acidic residues" evidence="1">
    <location>
        <begin position="191"/>
        <end position="205"/>
    </location>
</feature>
<sequence>MSMFPHSLPVSFTCSSTASLLLFLPTSLHPHTLLAACNTRPPLTPPSQTVESPLFLLHAVHEALDLDSTSFSPTALPSSAPALSVGGAALDRLFGDEVWGRLPMATGDAGAGAEAGGGGGQNGGKGEREAETRLRQTALGVVDTYAAYFTTRAPGALLAPLRYVLGALGDTNAGVCLQVEEEHEGQSMAEGRQRNEDRHDALGRP</sequence>
<name>A0AAD7EG49_9AGAR</name>
<evidence type="ECO:0000256" key="1">
    <source>
        <dbReference type="SAM" id="MobiDB-lite"/>
    </source>
</evidence>
<evidence type="ECO:0000313" key="2">
    <source>
        <dbReference type="EMBL" id="KAJ7321684.1"/>
    </source>
</evidence>
<gene>
    <name evidence="2" type="ORF">DFH08DRAFT_941913</name>
</gene>
<organism evidence="2 3">
    <name type="scientific">Mycena albidolilacea</name>
    <dbReference type="NCBI Taxonomy" id="1033008"/>
    <lineage>
        <taxon>Eukaryota</taxon>
        <taxon>Fungi</taxon>
        <taxon>Dikarya</taxon>
        <taxon>Basidiomycota</taxon>
        <taxon>Agaricomycotina</taxon>
        <taxon>Agaricomycetes</taxon>
        <taxon>Agaricomycetidae</taxon>
        <taxon>Agaricales</taxon>
        <taxon>Marasmiineae</taxon>
        <taxon>Mycenaceae</taxon>
        <taxon>Mycena</taxon>
    </lineage>
</organism>
<keyword evidence="3" id="KW-1185">Reference proteome</keyword>
<proteinExistence type="predicted"/>
<dbReference type="EMBL" id="JARIHO010000050">
    <property type="protein sequence ID" value="KAJ7321684.1"/>
    <property type="molecule type" value="Genomic_DNA"/>
</dbReference>
<dbReference type="Proteomes" id="UP001218218">
    <property type="component" value="Unassembled WGS sequence"/>
</dbReference>
<reference evidence="2" key="1">
    <citation type="submission" date="2023-03" db="EMBL/GenBank/DDBJ databases">
        <title>Massive genome expansion in bonnet fungi (Mycena s.s.) driven by repeated elements and novel gene families across ecological guilds.</title>
        <authorList>
            <consortium name="Lawrence Berkeley National Laboratory"/>
            <person name="Harder C.B."/>
            <person name="Miyauchi S."/>
            <person name="Viragh M."/>
            <person name="Kuo A."/>
            <person name="Thoen E."/>
            <person name="Andreopoulos B."/>
            <person name="Lu D."/>
            <person name="Skrede I."/>
            <person name="Drula E."/>
            <person name="Henrissat B."/>
            <person name="Morin E."/>
            <person name="Kohler A."/>
            <person name="Barry K."/>
            <person name="LaButti K."/>
            <person name="Morin E."/>
            <person name="Salamov A."/>
            <person name="Lipzen A."/>
            <person name="Mereny Z."/>
            <person name="Hegedus B."/>
            <person name="Baldrian P."/>
            <person name="Stursova M."/>
            <person name="Weitz H."/>
            <person name="Taylor A."/>
            <person name="Grigoriev I.V."/>
            <person name="Nagy L.G."/>
            <person name="Martin F."/>
            <person name="Kauserud H."/>
        </authorList>
    </citation>
    <scope>NUCLEOTIDE SEQUENCE</scope>
    <source>
        <strain evidence="2">CBHHK002</strain>
    </source>
</reference>
<feature type="compositionally biased region" description="Gly residues" evidence="1">
    <location>
        <begin position="109"/>
        <end position="124"/>
    </location>
</feature>
<protein>
    <submittedName>
        <fullName evidence="2">Uncharacterized protein</fullName>
    </submittedName>
</protein>
<evidence type="ECO:0000313" key="3">
    <source>
        <dbReference type="Proteomes" id="UP001218218"/>
    </source>
</evidence>
<feature type="region of interest" description="Disordered" evidence="1">
    <location>
        <begin position="109"/>
        <end position="132"/>
    </location>
</feature>
<dbReference type="AlphaFoldDB" id="A0AAD7EG49"/>
<feature type="region of interest" description="Disordered" evidence="1">
    <location>
        <begin position="181"/>
        <end position="205"/>
    </location>
</feature>
<accession>A0AAD7EG49</accession>